<dbReference type="RefSeq" id="WP_254158584.1">
    <property type="nucleotide sequence ID" value="NZ_CP100355.1"/>
</dbReference>
<sequence length="309" mass="33603">MIGGEVGARTLLQDGLGPIGQQLDRLSGVDETLAATLESGLVFLVTLLLVWFVGRAVVVPLVERAMDRRGLDRHAQKPLLVVTRFAVLFLGVAIAFGAADYGNFLVSMAGIAAAGALAVGLALQNVISNFVAGIFIYTDKPFRIGDWIEWEDGTYSGVVEDISLRVTRIRTFDNELLTVPNSLLTEGVLKNPVEADKLRLKFVFGIGYGDDIQEATDIIVEEAENHPDIMDNPAPSVRLTELGDSDVGLQSRFWIANPSRADFVRTRAEYVTSVKERFDEAGIDIPYPIRTLEGGLQVSNPAILETADD</sequence>
<evidence type="ECO:0000256" key="1">
    <source>
        <dbReference type="ARBA" id="ARBA00004651"/>
    </source>
</evidence>
<organism evidence="10 11">
    <name type="scientific">Natronosalvus rutilus</name>
    <dbReference type="NCBI Taxonomy" id="2953753"/>
    <lineage>
        <taxon>Archaea</taxon>
        <taxon>Methanobacteriati</taxon>
        <taxon>Methanobacteriota</taxon>
        <taxon>Stenosarchaea group</taxon>
        <taxon>Halobacteria</taxon>
        <taxon>Halobacteriales</taxon>
        <taxon>Natrialbaceae</taxon>
        <taxon>Natronosalvus</taxon>
    </lineage>
</organism>
<dbReference type="SUPFAM" id="SSF82689">
    <property type="entry name" value="Mechanosensitive channel protein MscS (YggB), C-terminal domain"/>
    <property type="match status" value="1"/>
</dbReference>
<comment type="similarity">
    <text evidence="2">Belongs to the MscS (TC 1.A.23) family.</text>
</comment>
<gene>
    <name evidence="10" type="ORF">NGM29_01970</name>
</gene>
<evidence type="ECO:0000256" key="5">
    <source>
        <dbReference type="ARBA" id="ARBA00022989"/>
    </source>
</evidence>
<dbReference type="InterPro" id="IPR011066">
    <property type="entry name" value="MscS_channel_C_sf"/>
</dbReference>
<keyword evidence="3" id="KW-1003">Cell membrane</keyword>
<evidence type="ECO:0000313" key="10">
    <source>
        <dbReference type="EMBL" id="UTF54077.1"/>
    </source>
</evidence>
<dbReference type="GeneID" id="73288774"/>
<name>A0A9E7N993_9EURY</name>
<dbReference type="SUPFAM" id="SSF82861">
    <property type="entry name" value="Mechanosensitive channel protein MscS (YggB), transmembrane region"/>
    <property type="match status" value="1"/>
</dbReference>
<evidence type="ECO:0000256" key="4">
    <source>
        <dbReference type="ARBA" id="ARBA00022692"/>
    </source>
</evidence>
<keyword evidence="11" id="KW-1185">Reference proteome</keyword>
<evidence type="ECO:0000256" key="3">
    <source>
        <dbReference type="ARBA" id="ARBA00022475"/>
    </source>
</evidence>
<dbReference type="Pfam" id="PF21082">
    <property type="entry name" value="MS_channel_3rd"/>
    <property type="match status" value="1"/>
</dbReference>
<dbReference type="Gene3D" id="1.10.287.1260">
    <property type="match status" value="1"/>
</dbReference>
<evidence type="ECO:0000313" key="11">
    <source>
        <dbReference type="Proteomes" id="UP001056855"/>
    </source>
</evidence>
<keyword evidence="6 7" id="KW-0472">Membrane</keyword>
<dbReference type="InterPro" id="IPR006685">
    <property type="entry name" value="MscS_channel_2nd"/>
</dbReference>
<keyword evidence="4 7" id="KW-0812">Transmembrane</keyword>
<keyword evidence="5 7" id="KW-1133">Transmembrane helix</keyword>
<dbReference type="Gene3D" id="3.30.70.100">
    <property type="match status" value="1"/>
</dbReference>
<comment type="subcellular location">
    <subcellularLocation>
        <location evidence="1">Cell membrane</location>
        <topology evidence="1">Multi-pass membrane protein</topology>
    </subcellularLocation>
</comment>
<evidence type="ECO:0000256" key="7">
    <source>
        <dbReference type="SAM" id="Phobius"/>
    </source>
</evidence>
<dbReference type="PANTHER" id="PTHR30221">
    <property type="entry name" value="SMALL-CONDUCTANCE MECHANOSENSITIVE CHANNEL"/>
    <property type="match status" value="1"/>
</dbReference>
<feature type="domain" description="Mechanosensitive ion channel MscS" evidence="8">
    <location>
        <begin position="125"/>
        <end position="191"/>
    </location>
</feature>
<protein>
    <submittedName>
        <fullName evidence="10">Mechanosensitive ion channel family protein</fullName>
    </submittedName>
</protein>
<dbReference type="InterPro" id="IPR011014">
    <property type="entry name" value="MscS_channel_TM-2"/>
</dbReference>
<evidence type="ECO:0000259" key="8">
    <source>
        <dbReference type="Pfam" id="PF00924"/>
    </source>
</evidence>
<dbReference type="InterPro" id="IPR049278">
    <property type="entry name" value="MS_channel_C"/>
</dbReference>
<reference evidence="10" key="1">
    <citation type="submission" date="2022-06" db="EMBL/GenBank/DDBJ databases">
        <title>Diverse halophilic archaea isolated from saline environments.</title>
        <authorList>
            <person name="Cui H.-L."/>
        </authorList>
    </citation>
    <scope>NUCLEOTIDE SEQUENCE</scope>
    <source>
        <strain evidence="10">WLHS1</strain>
    </source>
</reference>
<dbReference type="Pfam" id="PF00924">
    <property type="entry name" value="MS_channel_2nd"/>
    <property type="match status" value="1"/>
</dbReference>
<feature type="transmembrane region" description="Helical" evidence="7">
    <location>
        <begin position="40"/>
        <end position="58"/>
    </location>
</feature>
<feature type="transmembrane region" description="Helical" evidence="7">
    <location>
        <begin position="79"/>
        <end position="98"/>
    </location>
</feature>
<feature type="transmembrane region" description="Helical" evidence="7">
    <location>
        <begin position="104"/>
        <end position="137"/>
    </location>
</feature>
<dbReference type="InterPro" id="IPR023408">
    <property type="entry name" value="MscS_beta-dom_sf"/>
</dbReference>
<feature type="domain" description="Mechanosensitive ion channel MscS C-terminal" evidence="9">
    <location>
        <begin position="201"/>
        <end position="285"/>
    </location>
</feature>
<dbReference type="KEGG" id="sawl:NGM29_01970"/>
<dbReference type="SUPFAM" id="SSF50182">
    <property type="entry name" value="Sm-like ribonucleoproteins"/>
    <property type="match status" value="1"/>
</dbReference>
<dbReference type="EMBL" id="CP100355">
    <property type="protein sequence ID" value="UTF54077.1"/>
    <property type="molecule type" value="Genomic_DNA"/>
</dbReference>
<dbReference type="AlphaFoldDB" id="A0A9E7N993"/>
<dbReference type="Proteomes" id="UP001056855">
    <property type="component" value="Chromosome"/>
</dbReference>
<dbReference type="PANTHER" id="PTHR30221:SF1">
    <property type="entry name" value="SMALL-CONDUCTANCE MECHANOSENSITIVE CHANNEL"/>
    <property type="match status" value="1"/>
</dbReference>
<evidence type="ECO:0000259" key="9">
    <source>
        <dbReference type="Pfam" id="PF21082"/>
    </source>
</evidence>
<dbReference type="GO" id="GO:0005886">
    <property type="term" value="C:plasma membrane"/>
    <property type="evidence" value="ECO:0007669"/>
    <property type="project" value="UniProtKB-SubCell"/>
</dbReference>
<evidence type="ECO:0000256" key="6">
    <source>
        <dbReference type="ARBA" id="ARBA00023136"/>
    </source>
</evidence>
<dbReference type="InterPro" id="IPR045275">
    <property type="entry name" value="MscS_archaea/bacteria_type"/>
</dbReference>
<dbReference type="InterPro" id="IPR010920">
    <property type="entry name" value="LSM_dom_sf"/>
</dbReference>
<proteinExistence type="inferred from homology"/>
<evidence type="ECO:0000256" key="2">
    <source>
        <dbReference type="ARBA" id="ARBA00008017"/>
    </source>
</evidence>
<dbReference type="Gene3D" id="2.30.30.60">
    <property type="match status" value="1"/>
</dbReference>
<dbReference type="GO" id="GO:0008381">
    <property type="term" value="F:mechanosensitive monoatomic ion channel activity"/>
    <property type="evidence" value="ECO:0007669"/>
    <property type="project" value="InterPro"/>
</dbReference>
<accession>A0A9E7N993</accession>